<dbReference type="PANTHER" id="PTHR22603:SF66">
    <property type="entry name" value="ETHANOLAMINE KINASE"/>
    <property type="match status" value="1"/>
</dbReference>
<dbReference type="CDD" id="cd05151">
    <property type="entry name" value="ChoK-like"/>
    <property type="match status" value="1"/>
</dbReference>
<keyword evidence="2" id="KW-0808">Transferase</keyword>
<dbReference type="Gene3D" id="3.90.1200.10">
    <property type="match status" value="1"/>
</dbReference>
<gene>
    <name evidence="2" type="ORF">ATL31_0735</name>
</gene>
<dbReference type="PANTHER" id="PTHR22603">
    <property type="entry name" value="CHOLINE/ETHANOALAMINE KINASE"/>
    <property type="match status" value="1"/>
</dbReference>
<dbReference type="Gene3D" id="3.30.200.20">
    <property type="entry name" value="Phosphorylase Kinase, domain 1"/>
    <property type="match status" value="1"/>
</dbReference>
<dbReference type="Proteomes" id="UP000233781">
    <property type="component" value="Unassembled WGS sequence"/>
</dbReference>
<evidence type="ECO:0000259" key="1">
    <source>
        <dbReference type="Pfam" id="PF01636"/>
    </source>
</evidence>
<keyword evidence="3" id="KW-1185">Reference proteome</keyword>
<dbReference type="EMBL" id="PJNE01000001">
    <property type="protein sequence ID" value="PKW25931.1"/>
    <property type="molecule type" value="Genomic_DNA"/>
</dbReference>
<dbReference type="GO" id="GO:0005737">
    <property type="term" value="C:cytoplasm"/>
    <property type="evidence" value="ECO:0007669"/>
    <property type="project" value="TreeGrafter"/>
</dbReference>
<organism evidence="2 3">
    <name type="scientific">Phycicoccus duodecadis</name>
    <dbReference type="NCBI Taxonomy" id="173053"/>
    <lineage>
        <taxon>Bacteria</taxon>
        <taxon>Bacillati</taxon>
        <taxon>Actinomycetota</taxon>
        <taxon>Actinomycetes</taxon>
        <taxon>Micrococcales</taxon>
        <taxon>Intrasporangiaceae</taxon>
        <taxon>Phycicoccus</taxon>
    </lineage>
</organism>
<evidence type="ECO:0000313" key="2">
    <source>
        <dbReference type="EMBL" id="PKW25931.1"/>
    </source>
</evidence>
<dbReference type="GO" id="GO:0004305">
    <property type="term" value="F:ethanolamine kinase activity"/>
    <property type="evidence" value="ECO:0007669"/>
    <property type="project" value="TreeGrafter"/>
</dbReference>
<dbReference type="Pfam" id="PF01636">
    <property type="entry name" value="APH"/>
    <property type="match status" value="1"/>
</dbReference>
<dbReference type="SUPFAM" id="SSF56112">
    <property type="entry name" value="Protein kinase-like (PK-like)"/>
    <property type="match status" value="1"/>
</dbReference>
<evidence type="ECO:0000313" key="3">
    <source>
        <dbReference type="Proteomes" id="UP000233781"/>
    </source>
</evidence>
<accession>A0A2N3YGF0</accession>
<dbReference type="InterPro" id="IPR011009">
    <property type="entry name" value="Kinase-like_dom_sf"/>
</dbReference>
<feature type="domain" description="Aminoglycoside phosphotransferase" evidence="1">
    <location>
        <begin position="4"/>
        <end position="194"/>
    </location>
</feature>
<keyword evidence="2" id="KW-0418">Kinase</keyword>
<dbReference type="InterPro" id="IPR002575">
    <property type="entry name" value="Aminoglycoside_PTrfase"/>
</dbReference>
<reference evidence="2 3" key="1">
    <citation type="submission" date="2017-12" db="EMBL/GenBank/DDBJ databases">
        <title>Sequencing the genomes of 1000 Actinobacteria strains.</title>
        <authorList>
            <person name="Klenk H.-P."/>
        </authorList>
    </citation>
    <scope>NUCLEOTIDE SEQUENCE [LARGE SCALE GENOMIC DNA]</scope>
    <source>
        <strain evidence="2 3">DSM 12806</strain>
    </source>
</reference>
<dbReference type="AlphaFoldDB" id="A0A2N3YGF0"/>
<proteinExistence type="predicted"/>
<comment type="caution">
    <text evidence="2">The sequence shown here is derived from an EMBL/GenBank/DDBJ whole genome shotgun (WGS) entry which is preliminary data.</text>
</comment>
<protein>
    <submittedName>
        <fullName evidence="2">Thiamine kinase-like enzyme</fullName>
    </submittedName>
</protein>
<name>A0A2N3YGF0_9MICO</name>
<dbReference type="GO" id="GO:0006646">
    <property type="term" value="P:phosphatidylethanolamine biosynthetic process"/>
    <property type="evidence" value="ECO:0007669"/>
    <property type="project" value="TreeGrafter"/>
</dbReference>
<sequence>MVRLSDPATALLAVDRECEVANSRRAAAVGVAPEVLGHLPGEGVLVVEYIPSRTLTDAAVAAELDRVADAVRALHGAAPFEGAFDVFDLQRRYLALAREHGLAPPAGYDDLAATAGRVEAALAAHRSAPVPCHNDLLAANLLDDGERVRIIDFEYSGMGEAAFELGNLAQEAGLGDDALAALVHAYEPDGARAEVLLDRARLFVGAAAHTWTLWGVIQAGTSTLGFDFAGWAADKLDRAAERFADPGLEHLLDRVGATR</sequence>